<dbReference type="SUPFAM" id="SSF56954">
    <property type="entry name" value="Outer membrane efflux proteins (OEP)"/>
    <property type="match status" value="1"/>
</dbReference>
<dbReference type="OrthoDB" id="369735at2"/>
<organism evidence="9 10">
    <name type="scientific">Treponema porcinum</name>
    <dbReference type="NCBI Taxonomy" id="261392"/>
    <lineage>
        <taxon>Bacteria</taxon>
        <taxon>Pseudomonadati</taxon>
        <taxon>Spirochaetota</taxon>
        <taxon>Spirochaetia</taxon>
        <taxon>Spirochaetales</taxon>
        <taxon>Treponemataceae</taxon>
        <taxon>Treponema</taxon>
    </lineage>
</organism>
<keyword evidence="3" id="KW-0813">Transport</keyword>
<evidence type="ECO:0000256" key="4">
    <source>
        <dbReference type="ARBA" id="ARBA00022452"/>
    </source>
</evidence>
<evidence type="ECO:0000256" key="6">
    <source>
        <dbReference type="ARBA" id="ARBA00023136"/>
    </source>
</evidence>
<dbReference type="PANTHER" id="PTHR30026">
    <property type="entry name" value="OUTER MEMBRANE PROTEIN TOLC"/>
    <property type="match status" value="1"/>
</dbReference>
<keyword evidence="5" id="KW-0812">Transmembrane</keyword>
<reference evidence="9 10" key="1">
    <citation type="submission" date="2017-02" db="EMBL/GenBank/DDBJ databases">
        <authorList>
            <person name="Peterson S.W."/>
        </authorList>
    </citation>
    <scope>NUCLEOTIDE SEQUENCE [LARGE SCALE GENOMIC DNA]</scope>
    <source>
        <strain evidence="9 10">ATCC BAA-908</strain>
    </source>
</reference>
<evidence type="ECO:0000256" key="7">
    <source>
        <dbReference type="ARBA" id="ARBA00023237"/>
    </source>
</evidence>
<comment type="subcellular location">
    <subcellularLocation>
        <location evidence="1">Cell outer membrane</location>
    </subcellularLocation>
</comment>
<gene>
    <name evidence="9" type="ORF">SAMN02745149_00163</name>
</gene>
<dbReference type="Proteomes" id="UP000190423">
    <property type="component" value="Unassembled WGS sequence"/>
</dbReference>
<dbReference type="Gene3D" id="1.20.1600.10">
    <property type="entry name" value="Outer membrane efflux proteins (OEP)"/>
    <property type="match status" value="1"/>
</dbReference>
<feature type="signal peptide" evidence="8">
    <location>
        <begin position="1"/>
        <end position="23"/>
    </location>
</feature>
<dbReference type="AlphaFoldDB" id="A0A1T4JHL0"/>
<keyword evidence="4" id="KW-1134">Transmembrane beta strand</keyword>
<dbReference type="GeneID" id="78315487"/>
<feature type="chain" id="PRO_5011961804" evidence="8">
    <location>
        <begin position="24"/>
        <end position="484"/>
    </location>
</feature>
<keyword evidence="8" id="KW-0732">Signal</keyword>
<evidence type="ECO:0000256" key="1">
    <source>
        <dbReference type="ARBA" id="ARBA00004442"/>
    </source>
</evidence>
<proteinExistence type="inferred from homology"/>
<evidence type="ECO:0000256" key="3">
    <source>
        <dbReference type="ARBA" id="ARBA00022448"/>
    </source>
</evidence>
<keyword evidence="10" id="KW-1185">Reference proteome</keyword>
<evidence type="ECO:0000256" key="2">
    <source>
        <dbReference type="ARBA" id="ARBA00007613"/>
    </source>
</evidence>
<comment type="similarity">
    <text evidence="2">Belongs to the outer membrane factor (OMF) (TC 1.B.17) family.</text>
</comment>
<dbReference type="EMBL" id="FUWG01000002">
    <property type="protein sequence ID" value="SJZ29660.1"/>
    <property type="molecule type" value="Genomic_DNA"/>
</dbReference>
<dbReference type="GO" id="GO:0009279">
    <property type="term" value="C:cell outer membrane"/>
    <property type="evidence" value="ECO:0007669"/>
    <property type="project" value="UniProtKB-SubCell"/>
</dbReference>
<sequence>MKNTNVKTIAVFFMLAAASVVFCQESDAVNQDAAEKEKVVLTVDDAVAYALENNKSLKSAAIDLEMKKRANMYSWNTFLPSLGVSATASRTTENSTYDTIRSTIISEARLGALEKGGSFPSSKYDLAVSEAGFSDEEKLHWAVIAPNISAQWNFNLAMIESIRAAKASYEAGEISWEQTAKEMEINVKKMFYGLLLQEESLNIQRDKLNNAKARYEQASINYKNGLVPELSVLNSQVNYENQKPEVLSAEQSFKQQKDMFVFLLGLPFGTDIELKGTVDSKFVEVNADELVSKYLENNDEVRSLKKNIELLNISLNASRFSTFTPSLSVNYGFQPIVYAGGEWNSLGDATDNGSLSFTLVYSNLIDMLPFSANMQKMKDTKQQIAQAELGLEQLVQNTEIEIHTLVDNLYKCQANIEAMMRNVELARKAYNSTLRAYNNGTQELLEVRDSENSLNQARLGLMNEKFNYISALLDLESKLNLNLH</sequence>
<name>A0A1T4JHL0_TREPO</name>
<dbReference type="InterPro" id="IPR003423">
    <property type="entry name" value="OMP_efflux"/>
</dbReference>
<evidence type="ECO:0000256" key="5">
    <source>
        <dbReference type="ARBA" id="ARBA00022692"/>
    </source>
</evidence>
<dbReference type="STRING" id="261392.SAMN02745149_00163"/>
<evidence type="ECO:0000313" key="9">
    <source>
        <dbReference type="EMBL" id="SJZ29660.1"/>
    </source>
</evidence>
<keyword evidence="6" id="KW-0472">Membrane</keyword>
<dbReference type="GO" id="GO:1990281">
    <property type="term" value="C:efflux pump complex"/>
    <property type="evidence" value="ECO:0007669"/>
    <property type="project" value="TreeGrafter"/>
</dbReference>
<dbReference type="RefSeq" id="WP_078932082.1">
    <property type="nucleotide sequence ID" value="NZ_FUWG01000002.1"/>
</dbReference>
<dbReference type="InterPro" id="IPR051906">
    <property type="entry name" value="TolC-like"/>
</dbReference>
<keyword evidence="7" id="KW-0998">Cell outer membrane</keyword>
<dbReference type="Pfam" id="PF02321">
    <property type="entry name" value="OEP"/>
    <property type="match status" value="2"/>
</dbReference>
<dbReference type="GO" id="GO:0015562">
    <property type="term" value="F:efflux transmembrane transporter activity"/>
    <property type="evidence" value="ECO:0007669"/>
    <property type="project" value="InterPro"/>
</dbReference>
<evidence type="ECO:0000256" key="8">
    <source>
        <dbReference type="SAM" id="SignalP"/>
    </source>
</evidence>
<dbReference type="PANTHER" id="PTHR30026:SF20">
    <property type="entry name" value="OUTER MEMBRANE PROTEIN TOLC"/>
    <property type="match status" value="1"/>
</dbReference>
<accession>A0A1T4JHL0</accession>
<protein>
    <submittedName>
        <fullName evidence="9">Outer membrane protein TolC</fullName>
    </submittedName>
</protein>
<dbReference type="GO" id="GO:0015288">
    <property type="term" value="F:porin activity"/>
    <property type="evidence" value="ECO:0007669"/>
    <property type="project" value="TreeGrafter"/>
</dbReference>
<evidence type="ECO:0000313" key="10">
    <source>
        <dbReference type="Proteomes" id="UP000190423"/>
    </source>
</evidence>